<feature type="region of interest" description="Disordered" evidence="1">
    <location>
        <begin position="388"/>
        <end position="407"/>
    </location>
</feature>
<evidence type="ECO:0000256" key="1">
    <source>
        <dbReference type="SAM" id="MobiDB-lite"/>
    </source>
</evidence>
<protein>
    <recommendedName>
        <fullName evidence="4">Exonuclease VIII</fullName>
    </recommendedName>
</protein>
<dbReference type="Proteomes" id="UP001173597">
    <property type="component" value="Unassembled WGS sequence"/>
</dbReference>
<name>A0AAW6XB88_9GAMM</name>
<evidence type="ECO:0000313" key="3">
    <source>
        <dbReference type="Proteomes" id="UP001173597"/>
    </source>
</evidence>
<accession>A0AAW6XB88</accession>
<organism evidence="2 3">
    <name type="scientific">Serratia nevei</name>
    <dbReference type="NCBI Taxonomy" id="2703794"/>
    <lineage>
        <taxon>Bacteria</taxon>
        <taxon>Pseudomonadati</taxon>
        <taxon>Pseudomonadota</taxon>
        <taxon>Gammaproteobacteria</taxon>
        <taxon>Enterobacterales</taxon>
        <taxon>Yersiniaceae</taxon>
        <taxon>Serratia</taxon>
    </lineage>
</organism>
<feature type="compositionally biased region" description="Polar residues" evidence="1">
    <location>
        <begin position="388"/>
        <end position="401"/>
    </location>
</feature>
<evidence type="ECO:0000313" key="2">
    <source>
        <dbReference type="EMBL" id="MDK4768471.1"/>
    </source>
</evidence>
<dbReference type="RefSeq" id="WP_201621478.1">
    <property type="nucleotide sequence ID" value="NZ_JARTLO010000036.1"/>
</dbReference>
<reference evidence="2" key="1">
    <citation type="submission" date="2023-01" db="EMBL/GenBank/DDBJ databases">
        <title>Genomic dissection of endemic carbapenem resistance: metallo-beta-lactamase gene dissemination through clonal, plasmid and integron transfer pathways.</title>
        <authorList>
            <person name="Macesic N."/>
        </authorList>
    </citation>
    <scope>NUCLEOTIDE SEQUENCE</scope>
    <source>
        <strain evidence="2">CPO573</strain>
    </source>
</reference>
<gene>
    <name evidence="2" type="ORF">P9854_22095</name>
</gene>
<comment type="caution">
    <text evidence="2">The sequence shown here is derived from an EMBL/GenBank/DDBJ whole genome shotgun (WGS) entry which is preliminary data.</text>
</comment>
<proteinExistence type="predicted"/>
<dbReference type="EMBL" id="JARTLO010000036">
    <property type="protein sequence ID" value="MDK4768471.1"/>
    <property type="molecule type" value="Genomic_DNA"/>
</dbReference>
<feature type="compositionally biased region" description="Polar residues" evidence="1">
    <location>
        <begin position="330"/>
        <end position="343"/>
    </location>
</feature>
<feature type="region of interest" description="Disordered" evidence="1">
    <location>
        <begin position="330"/>
        <end position="350"/>
    </location>
</feature>
<evidence type="ECO:0008006" key="4">
    <source>
        <dbReference type="Google" id="ProtNLM"/>
    </source>
</evidence>
<dbReference type="AlphaFoldDB" id="A0AAW6XB88"/>
<sequence>MPLFTCGFPPKKSAAANGTVALAIAVEAKNAKLAEMKATMLLEEAFPNSTSNFFKPKICADREGLPRPPVDQFDADWMTKNQWNEETKEYEAIELPEQDGNGEAGLTSSKTIFELPIDVRVAYILMYGAEPDAVDMEHLSNAYDLINDDEAEPRLRAIVDALPRVPQVKSMLVTSVEKLIEAIQAKSPAMTTWPEVKKFADSWVQTANADRTPAAANKDVTVTRTYDMLDNEIALAIRGVNPLHAKAADVTAAKELINQRDQTWRAWSTSLRIIVGILDIDREIIFKMITAGLSYPEFSTNSDIRRKFIHKCLSERCGMTFDAEEKTASNTASKAADSQQKELSGQDKSLKVQNLGDGKFSIDGLMGNSEKTIEPANELVVAPSPSVTTTKAEVQPENNAPTTDDAITTDDFQTRASVLEKELDSKEGDAAKNLDIWKRVQRTDPARTKRKDTRDNSGKVIRTVTSIRPTYQYMRATEIFGPFGIGWGVDVLEERFDPGIPLMEGIIDSAGRETGKKVMRDGDGKILTSLNHTMKIMLWYNHAGARGEIIAYGHTKYLYASKFGLSVEEEPSKKSLTDATTKALSSLGFSADVYLGMFEDNEYTQENEYEHSIKNASDKAEDSVRLRKELDERFKANTETMRNAVTSNEVVKICSSLTRVIGSHIKSAKAVADTEHVKYLESRLTRLEEIKAECLAKFEEEKKQ</sequence>